<keyword evidence="6" id="KW-0862">Zinc</keyword>
<dbReference type="Gene3D" id="3.40.630.10">
    <property type="entry name" value="Zn peptidases"/>
    <property type="match status" value="2"/>
</dbReference>
<evidence type="ECO:0000256" key="5">
    <source>
        <dbReference type="ARBA" id="ARBA00022801"/>
    </source>
</evidence>
<keyword evidence="8" id="KW-0170">Cobalt</keyword>
<dbReference type="PANTHER" id="PTHR43501:SF1">
    <property type="entry name" value="CYTOSOL NON-SPECIFIC DIPEPTIDASE"/>
    <property type="match status" value="1"/>
</dbReference>
<feature type="domain" description="Peptidase M20 dimerisation" evidence="18">
    <location>
        <begin position="205"/>
        <end position="263"/>
    </location>
</feature>
<proteinExistence type="inferred from homology"/>
<dbReference type="InterPro" id="IPR002933">
    <property type="entry name" value="Peptidase_M20"/>
</dbReference>
<dbReference type="GO" id="GO:0005829">
    <property type="term" value="C:cytosol"/>
    <property type="evidence" value="ECO:0007669"/>
    <property type="project" value="TreeGrafter"/>
</dbReference>
<comment type="cofactor">
    <cofactor evidence="2">
        <name>Zn(2+)</name>
        <dbReference type="ChEBI" id="CHEBI:29105"/>
    </cofactor>
</comment>
<dbReference type="FunFam" id="3.40.630.10:FF:000015">
    <property type="entry name" value="Aminoacyl-histidine dipeptidase PepD"/>
    <property type="match status" value="1"/>
</dbReference>
<keyword evidence="5" id="KW-0378">Hydrolase</keyword>
<evidence type="ECO:0000256" key="13">
    <source>
        <dbReference type="ARBA" id="ARBA00071271"/>
    </source>
</evidence>
<dbReference type="EMBL" id="JACRSN010000024">
    <property type="protein sequence ID" value="MBC8534813.1"/>
    <property type="molecule type" value="Genomic_DNA"/>
</dbReference>
<evidence type="ECO:0000256" key="16">
    <source>
        <dbReference type="ARBA" id="ARBA00077688"/>
    </source>
</evidence>
<dbReference type="GO" id="GO:0046872">
    <property type="term" value="F:metal ion binding"/>
    <property type="evidence" value="ECO:0007669"/>
    <property type="project" value="UniProtKB-KW"/>
</dbReference>
<sequence length="469" mass="50548">MLETVAPQRVFHYFEDLCAIPHGSGNIAAISDYCARFAASHGLDCVQDSLHNIIIRKPASKGYETHPAVILQGHLDMVCEKVADSDFDFTKDGLRLSVDGDLLSADGTTLGADDGIAVAMILAVLEDDTLAHPPIEALFTVDEETGMDGAEGLDVTGLAGSTLINLDSGEEGVLTVGCAGGAKVDIRMPVQFTENTLPCQKIVLSGLCGGHSGIDINKGRLNACKLLGKFLSELPAAYRLVSIFGGFKDNVIPNACECVIACNEDVSAFAAHFAEENRLPTDSGLTVTVSEAALSPCCLTETSGMHVVQFLMKTVFGVVAMSKEMEGLVESSQNLGIVRLEDSQFHAVLSVRSSVAAEKQKMLDQLQALAETFDAQFSTHGHYPAWEYRPVSRLRDTMIAVYTELYRKPPVIETVHAGLECGLFSEKIANFDAVSMGPDMWDIHTVNERLSISSTARTYSYLCQVLKEL</sequence>
<evidence type="ECO:0000256" key="14">
    <source>
        <dbReference type="ARBA" id="ARBA00075285"/>
    </source>
</evidence>
<evidence type="ECO:0000256" key="7">
    <source>
        <dbReference type="ARBA" id="ARBA00023049"/>
    </source>
</evidence>
<dbReference type="RefSeq" id="WP_249320421.1">
    <property type="nucleotide sequence ID" value="NZ_JACRSN010000024.1"/>
</dbReference>
<keyword evidence="20" id="KW-1185">Reference proteome</keyword>
<comment type="cofactor">
    <cofactor evidence="1">
        <name>Co(2+)</name>
        <dbReference type="ChEBI" id="CHEBI:48828"/>
    </cofactor>
</comment>
<accession>A0A926HT08</accession>
<gene>
    <name evidence="19" type="ORF">IAG03_12640</name>
</gene>
<dbReference type="Pfam" id="PF07687">
    <property type="entry name" value="M20_dimer"/>
    <property type="match status" value="1"/>
</dbReference>
<keyword evidence="3" id="KW-0645">Protease</keyword>
<keyword evidence="7" id="KW-0482">Metalloprotease</keyword>
<evidence type="ECO:0000259" key="18">
    <source>
        <dbReference type="Pfam" id="PF07687"/>
    </source>
</evidence>
<evidence type="ECO:0000313" key="19">
    <source>
        <dbReference type="EMBL" id="MBC8534813.1"/>
    </source>
</evidence>
<evidence type="ECO:0000256" key="6">
    <source>
        <dbReference type="ARBA" id="ARBA00022833"/>
    </source>
</evidence>
<evidence type="ECO:0000256" key="12">
    <source>
        <dbReference type="ARBA" id="ARBA00061423"/>
    </source>
</evidence>
<comment type="similarity">
    <text evidence="12">Belongs to the peptidase M20C family.</text>
</comment>
<evidence type="ECO:0000256" key="15">
    <source>
        <dbReference type="ARBA" id="ARBA00076004"/>
    </source>
</evidence>
<organism evidence="19 20">
    <name type="scientific">Yeguia hominis</name>
    <dbReference type="NCBI Taxonomy" id="2763662"/>
    <lineage>
        <taxon>Bacteria</taxon>
        <taxon>Bacillati</taxon>
        <taxon>Bacillota</taxon>
        <taxon>Clostridia</taxon>
        <taxon>Eubacteriales</taxon>
        <taxon>Yeguiaceae</taxon>
        <taxon>Yeguia</taxon>
    </lineage>
</organism>
<dbReference type="Pfam" id="PF01546">
    <property type="entry name" value="Peptidase_M20"/>
    <property type="match status" value="1"/>
</dbReference>
<dbReference type="AlphaFoldDB" id="A0A926HT08"/>
<dbReference type="SUPFAM" id="SSF55031">
    <property type="entry name" value="Bacterial exopeptidase dimerisation domain"/>
    <property type="match status" value="1"/>
</dbReference>
<reference evidence="19" key="1">
    <citation type="submission" date="2020-08" db="EMBL/GenBank/DDBJ databases">
        <title>Genome public.</title>
        <authorList>
            <person name="Liu C."/>
            <person name="Sun Q."/>
        </authorList>
    </citation>
    <scope>NUCLEOTIDE SEQUENCE</scope>
    <source>
        <strain evidence="19">NSJ-40</strain>
    </source>
</reference>
<dbReference type="CDD" id="cd03890">
    <property type="entry name" value="M20_pepD"/>
    <property type="match status" value="1"/>
</dbReference>
<evidence type="ECO:0000256" key="3">
    <source>
        <dbReference type="ARBA" id="ARBA00022670"/>
    </source>
</evidence>
<dbReference type="NCBIfam" id="TIGR01893">
    <property type="entry name" value="aa-his-dipept"/>
    <property type="match status" value="1"/>
</dbReference>
<dbReference type="InterPro" id="IPR011650">
    <property type="entry name" value="Peptidase_M20_dimer"/>
</dbReference>
<dbReference type="Proteomes" id="UP000651482">
    <property type="component" value="Unassembled WGS sequence"/>
</dbReference>
<evidence type="ECO:0000256" key="2">
    <source>
        <dbReference type="ARBA" id="ARBA00001947"/>
    </source>
</evidence>
<dbReference type="SUPFAM" id="SSF53187">
    <property type="entry name" value="Zn-dependent exopeptidases"/>
    <property type="match status" value="1"/>
</dbReference>
<dbReference type="PRINTS" id="PR00934">
    <property type="entry name" value="XHISDIPTASE"/>
</dbReference>
<name>A0A926HT08_9FIRM</name>
<comment type="caution">
    <text evidence="19">The sequence shown here is derived from an EMBL/GenBank/DDBJ whole genome shotgun (WGS) entry which is preliminary data.</text>
</comment>
<comment type="catalytic activity">
    <reaction evidence="9">
        <text>Hydrolysis of dipeptides, preferentially hydrophobic dipeptides including prolyl amino acids.</text>
        <dbReference type="EC" id="3.4.13.18"/>
    </reaction>
</comment>
<evidence type="ECO:0000256" key="17">
    <source>
        <dbReference type="ARBA" id="ARBA00078074"/>
    </source>
</evidence>
<evidence type="ECO:0000313" key="20">
    <source>
        <dbReference type="Proteomes" id="UP000651482"/>
    </source>
</evidence>
<dbReference type="FunFam" id="3.40.630.10:FF:000018">
    <property type="entry name" value="Aminoacyl-histidine dipeptidase PepD"/>
    <property type="match status" value="1"/>
</dbReference>
<keyword evidence="4" id="KW-0479">Metal-binding</keyword>
<dbReference type="PANTHER" id="PTHR43501">
    <property type="entry name" value="CYTOSOL NON-SPECIFIC DIPEPTIDASE"/>
    <property type="match status" value="1"/>
</dbReference>
<dbReference type="InterPro" id="IPR001160">
    <property type="entry name" value="Peptidase_M20C"/>
</dbReference>
<dbReference type="PIRSF" id="PIRSF016599">
    <property type="entry name" value="Xaa-His_dipept"/>
    <property type="match status" value="1"/>
</dbReference>
<evidence type="ECO:0000256" key="8">
    <source>
        <dbReference type="ARBA" id="ARBA00023285"/>
    </source>
</evidence>
<evidence type="ECO:0000256" key="4">
    <source>
        <dbReference type="ARBA" id="ARBA00022723"/>
    </source>
</evidence>
<dbReference type="GO" id="GO:0070573">
    <property type="term" value="F:metallodipeptidase activity"/>
    <property type="evidence" value="ECO:0007669"/>
    <property type="project" value="TreeGrafter"/>
</dbReference>
<dbReference type="EC" id="3.4.13.18" evidence="10"/>
<evidence type="ECO:0000256" key="10">
    <source>
        <dbReference type="ARBA" id="ARBA00038976"/>
    </source>
</evidence>
<evidence type="ECO:0000256" key="1">
    <source>
        <dbReference type="ARBA" id="ARBA00001941"/>
    </source>
</evidence>
<dbReference type="InterPro" id="IPR036264">
    <property type="entry name" value="Bact_exopeptidase_dim_dom"/>
</dbReference>
<protein>
    <recommendedName>
        <fullName evidence="13">Cytosol non-specific dipeptidase</fullName>
        <ecNumber evidence="10">3.4.13.18</ecNumber>
    </recommendedName>
    <alternativeName>
        <fullName evidence="16">Aminoacyl-histidine dipeptidase</fullName>
    </alternativeName>
    <alternativeName>
        <fullName evidence="15">Beta-alanyl-histidine dipeptidase</fullName>
    </alternativeName>
    <alternativeName>
        <fullName evidence="14">Carnosinase</fullName>
    </alternativeName>
    <alternativeName>
        <fullName evidence="11">Peptidase D</fullName>
    </alternativeName>
    <alternativeName>
        <fullName evidence="17">Xaa-His dipeptidase</fullName>
    </alternativeName>
</protein>
<evidence type="ECO:0000256" key="9">
    <source>
        <dbReference type="ARBA" id="ARBA00036421"/>
    </source>
</evidence>
<dbReference type="GO" id="GO:0006508">
    <property type="term" value="P:proteolysis"/>
    <property type="evidence" value="ECO:0007669"/>
    <property type="project" value="UniProtKB-KW"/>
</dbReference>
<evidence type="ECO:0000256" key="11">
    <source>
        <dbReference type="ARBA" id="ARBA00044252"/>
    </source>
</evidence>